<reference evidence="1 2" key="1">
    <citation type="submission" date="2019-10" db="EMBL/GenBank/DDBJ databases">
        <title>Poseidonibacter ostreae sp. nov., isolated from the gut of the Ostrea denselamellosa.</title>
        <authorList>
            <person name="Choi A."/>
        </authorList>
    </citation>
    <scope>NUCLEOTIDE SEQUENCE [LARGE SCALE GENOMIC DNA]</scope>
    <source>
        <strain evidence="1 2">SJOD-M-33</strain>
    </source>
</reference>
<name>A0A6L4WZJ9_9BACT</name>
<sequence>MAVKKYKIEHYENKLHKLRFLGEDRVGEIHRTMTSTEYKNYIEEVETELQKHTELTLSELETIVYDCSIKVSTFVFSDKAKPKTDFVTTSGKNIGEVQNTALGNFFDLTEGSIRSMRNKYPKRFKALYLGAFCIANDIEIEDLRKVQR</sequence>
<dbReference type="RefSeq" id="WP_152279517.1">
    <property type="nucleotide sequence ID" value="NZ_WFKK01000001.1"/>
</dbReference>
<dbReference type="EMBL" id="WFKK01000001">
    <property type="protein sequence ID" value="KAB7891414.1"/>
    <property type="molecule type" value="Genomic_DNA"/>
</dbReference>
<gene>
    <name evidence="1" type="ORF">GBG19_00835</name>
</gene>
<accession>A0A6L4WZJ9</accession>
<organism evidence="1 2">
    <name type="scientific">Poseidonibacter ostreae</name>
    <dbReference type="NCBI Taxonomy" id="2654171"/>
    <lineage>
        <taxon>Bacteria</taxon>
        <taxon>Pseudomonadati</taxon>
        <taxon>Campylobacterota</taxon>
        <taxon>Epsilonproteobacteria</taxon>
        <taxon>Campylobacterales</taxon>
        <taxon>Arcobacteraceae</taxon>
        <taxon>Poseidonibacter</taxon>
    </lineage>
</organism>
<evidence type="ECO:0000313" key="1">
    <source>
        <dbReference type="EMBL" id="KAB7891414.1"/>
    </source>
</evidence>
<protein>
    <submittedName>
        <fullName evidence="1">Uncharacterized protein</fullName>
    </submittedName>
</protein>
<proteinExistence type="predicted"/>
<evidence type="ECO:0000313" key="2">
    <source>
        <dbReference type="Proteomes" id="UP000472839"/>
    </source>
</evidence>
<dbReference type="Proteomes" id="UP000472839">
    <property type="component" value="Unassembled WGS sequence"/>
</dbReference>
<comment type="caution">
    <text evidence="1">The sequence shown here is derived from an EMBL/GenBank/DDBJ whole genome shotgun (WGS) entry which is preliminary data.</text>
</comment>
<dbReference type="AlphaFoldDB" id="A0A6L4WZJ9"/>